<dbReference type="GO" id="GO:0016491">
    <property type="term" value="F:oxidoreductase activity"/>
    <property type="evidence" value="ECO:0007669"/>
    <property type="project" value="UniProtKB-KW"/>
</dbReference>
<keyword evidence="2" id="KW-0560">Oxidoreductase</keyword>
<proteinExistence type="inferred from homology"/>
<evidence type="ECO:0000256" key="1">
    <source>
        <dbReference type="ARBA" id="ARBA00007118"/>
    </source>
</evidence>
<dbReference type="InterPro" id="IPR029479">
    <property type="entry name" value="Nitroreductase"/>
</dbReference>
<feature type="domain" description="Nitroreductase" evidence="3">
    <location>
        <begin position="16"/>
        <end position="160"/>
    </location>
</feature>
<sequence>MDNKTAKADYTINDLIAKRWSARAFSDRPVEKQKVMSLLEAARWAPSSSNEQPWRFIVFTAENNKEMLEAARSVLSEGNSYARKAPVLMCAVAKRTYTHNDKDNRHYMHDVGAATAYMFLEAYNQGLAMHVMGGFDVEKARQSFEIPQGFEPATMIAIGYYGNPETLPEKPREKELAPRSRKPIGELAFSGRWGSTTSII</sequence>
<gene>
    <name evidence="4" type="ORF">NVIE_000030</name>
</gene>
<dbReference type="STRING" id="926571.NVIE_000030"/>
<dbReference type="InterPro" id="IPR000415">
    <property type="entry name" value="Nitroreductase-like"/>
</dbReference>
<dbReference type="GeneID" id="74945269"/>
<reference evidence="4 5" key="1">
    <citation type="journal article" date="2014" name="Int. J. Syst. Evol. Microbiol.">
        <title>Nitrososphaera viennensis gen. nov., sp. nov., an aerobic and mesophilic, ammonia-oxidizing archaeon from soil and a member of the archaeal phylum Thaumarchaeota.</title>
        <authorList>
            <person name="Stieglmeier M."/>
            <person name="Klingl A."/>
            <person name="Alves R.J."/>
            <person name="Rittmann S.K."/>
            <person name="Melcher M."/>
            <person name="Leisch N."/>
            <person name="Schleper C."/>
        </authorList>
    </citation>
    <scope>NUCLEOTIDE SEQUENCE [LARGE SCALE GENOMIC DNA]</scope>
    <source>
        <strain evidence="4">EN76</strain>
    </source>
</reference>
<dbReference type="EMBL" id="CP007536">
    <property type="protein sequence ID" value="AIC14184.1"/>
    <property type="molecule type" value="Genomic_DNA"/>
</dbReference>
<name>A0A060HBM5_9ARCH</name>
<dbReference type="RefSeq" id="WP_075053447.1">
    <property type="nucleotide sequence ID" value="NZ_CP007536.1"/>
</dbReference>
<dbReference type="PANTHER" id="PTHR43673:SF10">
    <property type="entry name" value="NADH DEHYDROGENASE_NAD(P)H NITROREDUCTASE XCC3605-RELATED"/>
    <property type="match status" value="1"/>
</dbReference>
<keyword evidence="5" id="KW-1185">Reference proteome</keyword>
<dbReference type="OrthoDB" id="287850at2157"/>
<protein>
    <submittedName>
        <fullName evidence="4">Putative nitroreductase family protein</fullName>
    </submittedName>
</protein>
<accession>A0A060HBM5</accession>
<evidence type="ECO:0000256" key="2">
    <source>
        <dbReference type="ARBA" id="ARBA00023002"/>
    </source>
</evidence>
<evidence type="ECO:0000259" key="3">
    <source>
        <dbReference type="Pfam" id="PF00881"/>
    </source>
</evidence>
<evidence type="ECO:0000313" key="5">
    <source>
        <dbReference type="Proteomes" id="UP000027093"/>
    </source>
</evidence>
<dbReference type="Gene3D" id="3.40.109.10">
    <property type="entry name" value="NADH Oxidase"/>
    <property type="match status" value="1"/>
</dbReference>
<dbReference type="AlphaFoldDB" id="A0A060HBM5"/>
<dbReference type="Proteomes" id="UP000027093">
    <property type="component" value="Chromosome"/>
</dbReference>
<dbReference type="SUPFAM" id="SSF55469">
    <property type="entry name" value="FMN-dependent nitroreductase-like"/>
    <property type="match status" value="1"/>
</dbReference>
<comment type="similarity">
    <text evidence="1">Belongs to the nitroreductase family.</text>
</comment>
<evidence type="ECO:0000313" key="4">
    <source>
        <dbReference type="EMBL" id="AIC14184.1"/>
    </source>
</evidence>
<dbReference type="KEGG" id="nvn:NVIE_000030"/>
<dbReference type="HOGENOM" id="CLU_070764_6_0_2"/>
<dbReference type="Pfam" id="PF00881">
    <property type="entry name" value="Nitroreductase"/>
    <property type="match status" value="1"/>
</dbReference>
<organism evidence="4 5">
    <name type="scientific">Nitrososphaera viennensis EN76</name>
    <dbReference type="NCBI Taxonomy" id="926571"/>
    <lineage>
        <taxon>Archaea</taxon>
        <taxon>Nitrososphaerota</taxon>
        <taxon>Nitrososphaeria</taxon>
        <taxon>Nitrososphaerales</taxon>
        <taxon>Nitrososphaeraceae</taxon>
        <taxon>Nitrososphaera</taxon>
    </lineage>
</organism>
<dbReference type="CDD" id="cd02138">
    <property type="entry name" value="TdsD-like"/>
    <property type="match status" value="1"/>
</dbReference>
<dbReference type="PANTHER" id="PTHR43673">
    <property type="entry name" value="NAD(P)H NITROREDUCTASE YDGI-RELATED"/>
    <property type="match status" value="1"/>
</dbReference>